<comment type="caution">
    <text evidence="1">The sequence shown here is derived from an EMBL/GenBank/DDBJ whole genome shotgun (WGS) entry which is preliminary data.</text>
</comment>
<keyword evidence="2" id="KW-1185">Reference proteome</keyword>
<dbReference type="AlphaFoldDB" id="A0AAE2CCA8"/>
<dbReference type="EMBL" id="JACGWO010000010">
    <property type="protein sequence ID" value="KAK4416899.1"/>
    <property type="molecule type" value="Genomic_DNA"/>
</dbReference>
<accession>A0AAE2CCA8</accession>
<gene>
    <name evidence="1" type="ORF">Salat_2515400</name>
</gene>
<organism evidence="1 2">
    <name type="scientific">Sesamum alatum</name>
    <dbReference type="NCBI Taxonomy" id="300844"/>
    <lineage>
        <taxon>Eukaryota</taxon>
        <taxon>Viridiplantae</taxon>
        <taxon>Streptophyta</taxon>
        <taxon>Embryophyta</taxon>
        <taxon>Tracheophyta</taxon>
        <taxon>Spermatophyta</taxon>
        <taxon>Magnoliopsida</taxon>
        <taxon>eudicotyledons</taxon>
        <taxon>Gunneridae</taxon>
        <taxon>Pentapetalae</taxon>
        <taxon>asterids</taxon>
        <taxon>lamiids</taxon>
        <taxon>Lamiales</taxon>
        <taxon>Pedaliaceae</taxon>
        <taxon>Sesamum</taxon>
    </lineage>
</organism>
<evidence type="ECO:0000313" key="2">
    <source>
        <dbReference type="Proteomes" id="UP001293254"/>
    </source>
</evidence>
<sequence>MDSLMIKGTREWNEDLVRTHFFEEDASCILGISSTANGDYWMVWHFDTKGCFTVRSAYGMALRLLSTASSSSSSLALSEASACSRRGWISQPFAGGVLTTLRPWATSCCDAPFPGRHGR</sequence>
<reference evidence="1" key="2">
    <citation type="journal article" date="2024" name="Plant">
        <title>Genomic evolution and insights into agronomic trait innovations of Sesamum species.</title>
        <authorList>
            <person name="Miao H."/>
            <person name="Wang L."/>
            <person name="Qu L."/>
            <person name="Liu H."/>
            <person name="Sun Y."/>
            <person name="Le M."/>
            <person name="Wang Q."/>
            <person name="Wei S."/>
            <person name="Zheng Y."/>
            <person name="Lin W."/>
            <person name="Duan Y."/>
            <person name="Cao H."/>
            <person name="Xiong S."/>
            <person name="Wang X."/>
            <person name="Wei L."/>
            <person name="Li C."/>
            <person name="Ma Q."/>
            <person name="Ju M."/>
            <person name="Zhao R."/>
            <person name="Li G."/>
            <person name="Mu C."/>
            <person name="Tian Q."/>
            <person name="Mei H."/>
            <person name="Zhang T."/>
            <person name="Gao T."/>
            <person name="Zhang H."/>
        </authorList>
    </citation>
    <scope>NUCLEOTIDE SEQUENCE</scope>
    <source>
        <strain evidence="1">3651</strain>
    </source>
</reference>
<name>A0AAE2CCA8_9LAMI</name>
<reference evidence="1" key="1">
    <citation type="submission" date="2020-06" db="EMBL/GenBank/DDBJ databases">
        <authorList>
            <person name="Li T."/>
            <person name="Hu X."/>
            <person name="Zhang T."/>
            <person name="Song X."/>
            <person name="Zhang H."/>
            <person name="Dai N."/>
            <person name="Sheng W."/>
            <person name="Hou X."/>
            <person name="Wei L."/>
        </authorList>
    </citation>
    <scope>NUCLEOTIDE SEQUENCE</scope>
    <source>
        <strain evidence="1">3651</strain>
        <tissue evidence="1">Leaf</tissue>
    </source>
</reference>
<protein>
    <submittedName>
        <fullName evidence="1">Uncharacterized protein</fullName>
    </submittedName>
</protein>
<evidence type="ECO:0000313" key="1">
    <source>
        <dbReference type="EMBL" id="KAK4416899.1"/>
    </source>
</evidence>
<proteinExistence type="predicted"/>
<dbReference type="Proteomes" id="UP001293254">
    <property type="component" value="Unassembled WGS sequence"/>
</dbReference>